<proteinExistence type="predicted"/>
<protein>
    <submittedName>
        <fullName evidence="1">Uncharacterized protein</fullName>
    </submittedName>
</protein>
<sequence>MVVGGGEPNPRVYRVRQSQGISQTRNEQTNEWCCGARKVTHFCLVCPTCFP</sequence>
<reference evidence="1" key="2">
    <citation type="journal article" date="2015" name="Fish Shellfish Immunol.">
        <title>Early steps in the European eel (Anguilla anguilla)-Vibrio vulnificus interaction in the gills: Role of the RtxA13 toxin.</title>
        <authorList>
            <person name="Callol A."/>
            <person name="Pajuelo D."/>
            <person name="Ebbesson L."/>
            <person name="Teles M."/>
            <person name="MacKenzie S."/>
            <person name="Amaro C."/>
        </authorList>
    </citation>
    <scope>NUCLEOTIDE SEQUENCE</scope>
</reference>
<reference evidence="1" key="1">
    <citation type="submission" date="2014-11" db="EMBL/GenBank/DDBJ databases">
        <authorList>
            <person name="Amaro Gonzalez C."/>
        </authorList>
    </citation>
    <scope>NUCLEOTIDE SEQUENCE</scope>
</reference>
<organism evidence="1">
    <name type="scientific">Anguilla anguilla</name>
    <name type="common">European freshwater eel</name>
    <name type="synonym">Muraena anguilla</name>
    <dbReference type="NCBI Taxonomy" id="7936"/>
    <lineage>
        <taxon>Eukaryota</taxon>
        <taxon>Metazoa</taxon>
        <taxon>Chordata</taxon>
        <taxon>Craniata</taxon>
        <taxon>Vertebrata</taxon>
        <taxon>Euteleostomi</taxon>
        <taxon>Actinopterygii</taxon>
        <taxon>Neopterygii</taxon>
        <taxon>Teleostei</taxon>
        <taxon>Anguilliformes</taxon>
        <taxon>Anguillidae</taxon>
        <taxon>Anguilla</taxon>
    </lineage>
</organism>
<accession>A0A0E9RDW8</accession>
<dbReference type="EMBL" id="GBXM01081313">
    <property type="protein sequence ID" value="JAH27264.1"/>
    <property type="molecule type" value="Transcribed_RNA"/>
</dbReference>
<evidence type="ECO:0000313" key="1">
    <source>
        <dbReference type="EMBL" id="JAH27264.1"/>
    </source>
</evidence>
<dbReference type="AlphaFoldDB" id="A0A0E9RDW8"/>
<name>A0A0E9RDW8_ANGAN</name>